<evidence type="ECO:0000256" key="2">
    <source>
        <dbReference type="ARBA" id="ARBA00022598"/>
    </source>
</evidence>
<dbReference type="GO" id="GO:0005737">
    <property type="term" value="C:cytoplasm"/>
    <property type="evidence" value="ECO:0007669"/>
    <property type="project" value="TreeGrafter"/>
</dbReference>
<proteinExistence type="inferred from homology"/>
<dbReference type="GO" id="GO:0016881">
    <property type="term" value="F:acid-amino acid ligase activity"/>
    <property type="evidence" value="ECO:0007669"/>
    <property type="project" value="TreeGrafter"/>
</dbReference>
<evidence type="ECO:0000256" key="1">
    <source>
        <dbReference type="ARBA" id="ARBA00008068"/>
    </source>
</evidence>
<name>A0A5J9SKG6_9POAL</name>
<keyword evidence="2" id="KW-0436">Ligase</keyword>
<dbReference type="Gramene" id="TVT99470">
    <property type="protein sequence ID" value="TVT99470"/>
    <property type="gene ID" value="EJB05_55139"/>
</dbReference>
<reference evidence="4 5" key="1">
    <citation type="journal article" date="2019" name="Sci. Rep.">
        <title>A high-quality genome of Eragrostis curvula grass provides insights into Poaceae evolution and supports new strategies to enhance forage quality.</title>
        <authorList>
            <person name="Carballo J."/>
            <person name="Santos B.A.C.M."/>
            <person name="Zappacosta D."/>
            <person name="Garbus I."/>
            <person name="Selva J.P."/>
            <person name="Gallo C.A."/>
            <person name="Diaz A."/>
            <person name="Albertini E."/>
            <person name="Caccamo M."/>
            <person name="Echenique V."/>
        </authorList>
    </citation>
    <scope>NUCLEOTIDE SEQUENCE [LARGE SCALE GENOMIC DNA]</scope>
    <source>
        <strain evidence="5">cv. Victoria</strain>
        <tissue evidence="4">Leaf</tissue>
    </source>
</reference>
<dbReference type="Proteomes" id="UP000324897">
    <property type="component" value="Unassembled WGS sequence"/>
</dbReference>
<comment type="caution">
    <text evidence="4">The sequence shown here is derived from an EMBL/GenBank/DDBJ whole genome shotgun (WGS) entry which is preliminary data.</text>
</comment>
<dbReference type="PANTHER" id="PTHR31901:SF60">
    <property type="match status" value="1"/>
</dbReference>
<dbReference type="AlphaFoldDB" id="A0A5J9SKG6"/>
<dbReference type="Pfam" id="PF03321">
    <property type="entry name" value="GH3"/>
    <property type="match status" value="1"/>
</dbReference>
<feature type="domain" description="GH3 middle" evidence="3">
    <location>
        <begin position="371"/>
        <end position="421"/>
    </location>
</feature>
<evidence type="ECO:0000313" key="5">
    <source>
        <dbReference type="Proteomes" id="UP000324897"/>
    </source>
</evidence>
<evidence type="ECO:0000259" key="3">
    <source>
        <dbReference type="Pfam" id="PF23571"/>
    </source>
</evidence>
<dbReference type="OrthoDB" id="679297at2759"/>
<dbReference type="InterPro" id="IPR055377">
    <property type="entry name" value="GH3_M"/>
</dbReference>
<keyword evidence="5" id="KW-1185">Reference proteome</keyword>
<gene>
    <name evidence="4" type="ORF">EJB05_55139</name>
</gene>
<dbReference type="Pfam" id="PF23571">
    <property type="entry name" value="GH3_M"/>
    <property type="match status" value="1"/>
</dbReference>
<comment type="similarity">
    <text evidence="1">Belongs to the IAA-amido conjugating enzyme family.</text>
</comment>
<protein>
    <recommendedName>
        <fullName evidence="3">GH3 middle domain-containing protein</fullName>
    </recommendedName>
</protein>
<organism evidence="4 5">
    <name type="scientific">Eragrostis curvula</name>
    <name type="common">weeping love grass</name>
    <dbReference type="NCBI Taxonomy" id="38414"/>
    <lineage>
        <taxon>Eukaryota</taxon>
        <taxon>Viridiplantae</taxon>
        <taxon>Streptophyta</taxon>
        <taxon>Embryophyta</taxon>
        <taxon>Tracheophyta</taxon>
        <taxon>Spermatophyta</taxon>
        <taxon>Magnoliopsida</taxon>
        <taxon>Liliopsida</taxon>
        <taxon>Poales</taxon>
        <taxon>Poaceae</taxon>
        <taxon>PACMAD clade</taxon>
        <taxon>Chloridoideae</taxon>
        <taxon>Eragrostideae</taxon>
        <taxon>Eragrostidinae</taxon>
        <taxon>Eragrostis</taxon>
    </lineage>
</organism>
<dbReference type="InterPro" id="IPR004993">
    <property type="entry name" value="GH3"/>
</dbReference>
<evidence type="ECO:0000313" key="4">
    <source>
        <dbReference type="EMBL" id="TVT99470.1"/>
    </source>
</evidence>
<sequence length="422" mass="46417">MAATADGVAAWNPASSSSAKESSYAEKLAFIEEMTTDVDAVQERVLAEILGRNGDSEYLAKKCGLAGATDRANFRAKVPMVSYEDLQPYIRRIADGDRSPILAGTAHPISEFISSSGTSGGERKLLPTVKGELDRRRLLSSLVMPVISQYIPGLDVKRAALYFLFVMSETVTPGGLPARSIQTSYYKSREHFKNSSGDDRFSTCTTSPLAAILSEDTFQSMYARRCCVVCAGVATWCALAPLVQAIRFLQMNWEQLAADIEAGVLNYRVNDQSVREAEAVAGILRPDPDLAQFIRTKCSNKNDNGWAGIIKRIWPNAKYLETIITGNMAQYVPILNYYSGGLSVASIWYAASECSFGLNLRPFCNQSEVSYTIMPNMAYFEFLPMDIDAGDADLVELALVEVGRDYELVVTSYSGLNRYRVI</sequence>
<accession>A0A5J9SKG6</accession>
<dbReference type="PANTHER" id="PTHR31901">
    <property type="entry name" value="GH3 DOMAIN-CONTAINING PROTEIN"/>
    <property type="match status" value="1"/>
</dbReference>
<dbReference type="EMBL" id="RWGY01000714">
    <property type="protein sequence ID" value="TVT99470.1"/>
    <property type="molecule type" value="Genomic_DNA"/>
</dbReference>
<feature type="non-terminal residue" evidence="4">
    <location>
        <position position="1"/>
    </location>
</feature>